<dbReference type="GO" id="GO:0030313">
    <property type="term" value="C:cell envelope"/>
    <property type="evidence" value="ECO:0007669"/>
    <property type="project" value="UniProtKB-SubCell"/>
</dbReference>
<dbReference type="GO" id="GO:0016209">
    <property type="term" value="F:antioxidant activity"/>
    <property type="evidence" value="ECO:0007669"/>
    <property type="project" value="InterPro"/>
</dbReference>
<feature type="chain" id="PRO_5035220917" evidence="5">
    <location>
        <begin position="22"/>
        <end position="468"/>
    </location>
</feature>
<name>A0A8J6PXZ3_9FLAO</name>
<dbReference type="Gene3D" id="3.40.30.10">
    <property type="entry name" value="Glutaredoxin"/>
    <property type="match status" value="1"/>
</dbReference>
<proteinExistence type="predicted"/>
<protein>
    <submittedName>
        <fullName evidence="7">TlpA family protein disulfide reductase</fullName>
    </submittedName>
</protein>
<keyword evidence="4" id="KW-0676">Redox-active center</keyword>
<dbReference type="GO" id="GO:0016491">
    <property type="term" value="F:oxidoreductase activity"/>
    <property type="evidence" value="ECO:0007669"/>
    <property type="project" value="InterPro"/>
</dbReference>
<dbReference type="RefSeq" id="WP_188228358.1">
    <property type="nucleotide sequence ID" value="NZ_JACVXB010000001.1"/>
</dbReference>
<dbReference type="PROSITE" id="PS51352">
    <property type="entry name" value="THIOREDOXIN_2"/>
    <property type="match status" value="1"/>
</dbReference>
<evidence type="ECO:0000256" key="1">
    <source>
        <dbReference type="ARBA" id="ARBA00004196"/>
    </source>
</evidence>
<organism evidence="7 8">
    <name type="scientific">Aestuariibaculum sediminum</name>
    <dbReference type="NCBI Taxonomy" id="2770637"/>
    <lineage>
        <taxon>Bacteria</taxon>
        <taxon>Pseudomonadati</taxon>
        <taxon>Bacteroidota</taxon>
        <taxon>Flavobacteriia</taxon>
        <taxon>Flavobacteriales</taxon>
        <taxon>Flavobacteriaceae</taxon>
    </lineage>
</organism>
<dbReference type="SUPFAM" id="SSF52833">
    <property type="entry name" value="Thioredoxin-like"/>
    <property type="match status" value="1"/>
</dbReference>
<keyword evidence="2" id="KW-0201">Cytochrome c-type biogenesis</keyword>
<evidence type="ECO:0000256" key="4">
    <source>
        <dbReference type="ARBA" id="ARBA00023284"/>
    </source>
</evidence>
<dbReference type="EMBL" id="JACVXB010000001">
    <property type="protein sequence ID" value="MBD0830543.1"/>
    <property type="molecule type" value="Genomic_DNA"/>
</dbReference>
<dbReference type="AlphaFoldDB" id="A0A8J6PXZ3"/>
<evidence type="ECO:0000256" key="5">
    <source>
        <dbReference type="SAM" id="SignalP"/>
    </source>
</evidence>
<comment type="subcellular location">
    <subcellularLocation>
        <location evidence="1">Cell envelope</location>
    </subcellularLocation>
</comment>
<dbReference type="Proteomes" id="UP000600588">
    <property type="component" value="Unassembled WGS sequence"/>
</dbReference>
<gene>
    <name evidence="7" type="ORF">ICJ83_00210</name>
</gene>
<reference evidence="7 8" key="1">
    <citation type="submission" date="2020-09" db="EMBL/GenBank/DDBJ databases">
        <title>TT11 complete genome.</title>
        <authorList>
            <person name="Wu Z."/>
        </authorList>
    </citation>
    <scope>NUCLEOTIDE SEQUENCE [LARGE SCALE GENOMIC DNA]</scope>
    <source>
        <strain evidence="7 8">TT11</strain>
    </source>
</reference>
<feature type="signal peptide" evidence="5">
    <location>
        <begin position="1"/>
        <end position="21"/>
    </location>
</feature>
<dbReference type="CDD" id="cd02966">
    <property type="entry name" value="TlpA_like_family"/>
    <property type="match status" value="1"/>
</dbReference>
<evidence type="ECO:0000259" key="6">
    <source>
        <dbReference type="PROSITE" id="PS51352"/>
    </source>
</evidence>
<dbReference type="InterPro" id="IPR050553">
    <property type="entry name" value="Thioredoxin_ResA/DsbE_sf"/>
</dbReference>
<dbReference type="InterPro" id="IPR000866">
    <property type="entry name" value="AhpC/TSA"/>
</dbReference>
<dbReference type="GO" id="GO:0017004">
    <property type="term" value="P:cytochrome complex assembly"/>
    <property type="evidence" value="ECO:0007669"/>
    <property type="project" value="UniProtKB-KW"/>
</dbReference>
<keyword evidence="8" id="KW-1185">Reference proteome</keyword>
<dbReference type="PANTHER" id="PTHR42852">
    <property type="entry name" value="THIOL:DISULFIDE INTERCHANGE PROTEIN DSBE"/>
    <property type="match status" value="1"/>
</dbReference>
<keyword evidence="5" id="KW-0732">Signal</keyword>
<evidence type="ECO:0000256" key="3">
    <source>
        <dbReference type="ARBA" id="ARBA00023157"/>
    </source>
</evidence>
<dbReference type="InterPro" id="IPR013766">
    <property type="entry name" value="Thioredoxin_domain"/>
</dbReference>
<feature type="domain" description="Thioredoxin" evidence="6">
    <location>
        <begin position="322"/>
        <end position="465"/>
    </location>
</feature>
<dbReference type="Pfam" id="PF00578">
    <property type="entry name" value="AhpC-TSA"/>
    <property type="match status" value="1"/>
</dbReference>
<dbReference type="InterPro" id="IPR036249">
    <property type="entry name" value="Thioredoxin-like_sf"/>
</dbReference>
<keyword evidence="3" id="KW-1015">Disulfide bond</keyword>
<dbReference type="PANTHER" id="PTHR42852:SF6">
    <property type="entry name" value="THIOL:DISULFIDE INTERCHANGE PROTEIN DSBE"/>
    <property type="match status" value="1"/>
</dbReference>
<evidence type="ECO:0000313" key="7">
    <source>
        <dbReference type="EMBL" id="MBD0830543.1"/>
    </source>
</evidence>
<comment type="caution">
    <text evidence="7">The sequence shown here is derived from an EMBL/GenBank/DDBJ whole genome shotgun (WGS) entry which is preliminary data.</text>
</comment>
<evidence type="ECO:0000256" key="2">
    <source>
        <dbReference type="ARBA" id="ARBA00022748"/>
    </source>
</evidence>
<evidence type="ECO:0000313" key="8">
    <source>
        <dbReference type="Proteomes" id="UP000600588"/>
    </source>
</evidence>
<accession>A0A8J6PXZ3</accession>
<sequence length="468" mass="54576">MKRQFLFVLASALFLVNVLHATTKTTQTTITGHFNFKPKTNKITLQYVVNGKAAEHSTTSLSSNGDFGFQLPVDQPGFYYLDYGQNERGSRGQVIRFYLEAGLDLKIDVNETHYLLKGSKTGKNSLVQKANEIHNKFRVYNKLGGAITYKDFFPFLENEGVEMVENFKKLINTKDEAFNKLLKLAVQSDFENELYYFFRLPRMAHPKQEEHPQLYKDMYVSGIKFSDPDILKLDNGLTWMNGYCYYFNRFFPSVRMDKVDIIDTDLKSISHEALKEVYIMDALKSLRLKPEEYKKVMPPLYQYLTSEESKNYIVEYEKDMHKEVGQPGFEFEYQDVNDKPVSFNDFKGKYLYIDLWATWCKPCKNEIPFLKELEHDYKGKDIVFMSISLDKPEDIQKWKDFVNTESLGGVQLMVDNAFSSGIAKNYEVRSIPRFLLFDKEGKIISTDALRPSNKLIREQFDSLLKQKN</sequence>